<name>A0A0P8WXM0_9CLOT</name>
<dbReference type="EMBL" id="LKET01000043">
    <property type="protein sequence ID" value="KPU43094.1"/>
    <property type="molecule type" value="Genomic_DNA"/>
</dbReference>
<keyword evidence="2" id="KW-1185">Reference proteome</keyword>
<protein>
    <submittedName>
        <fullName evidence="1">Uncharacterized protein</fullName>
    </submittedName>
</protein>
<comment type="caution">
    <text evidence="1">The sequence shown here is derived from an EMBL/GenBank/DDBJ whole genome shotgun (WGS) entry which is preliminary data.</text>
</comment>
<gene>
    <name evidence="1" type="ORF">OXPF_33440</name>
</gene>
<organism evidence="1 2">
    <name type="scientific">Oxobacter pfennigii</name>
    <dbReference type="NCBI Taxonomy" id="36849"/>
    <lineage>
        <taxon>Bacteria</taxon>
        <taxon>Bacillati</taxon>
        <taxon>Bacillota</taxon>
        <taxon>Clostridia</taxon>
        <taxon>Eubacteriales</taxon>
        <taxon>Clostridiaceae</taxon>
        <taxon>Oxobacter</taxon>
    </lineage>
</organism>
<dbReference type="AlphaFoldDB" id="A0A0P8WXM0"/>
<accession>A0A0P8WXM0</accession>
<proteinExistence type="predicted"/>
<evidence type="ECO:0000313" key="2">
    <source>
        <dbReference type="Proteomes" id="UP000050326"/>
    </source>
</evidence>
<evidence type="ECO:0000313" key="1">
    <source>
        <dbReference type="EMBL" id="KPU43094.1"/>
    </source>
</evidence>
<dbReference type="Proteomes" id="UP000050326">
    <property type="component" value="Unassembled WGS sequence"/>
</dbReference>
<sequence>MNLQVFIFIRRIGFFLDYDIDMRFKKLLIVERNIPYNAKTVGYNTKFKGIAEMPIDIHLLNGWIGSRMGGHRGVGSFIRVIGIVNLISFFKGFQLFF</sequence>
<reference evidence="1 2" key="1">
    <citation type="submission" date="2015-09" db="EMBL/GenBank/DDBJ databases">
        <title>Genome sequence of Oxobacter pfennigii DSM 3222.</title>
        <authorList>
            <person name="Poehlein A."/>
            <person name="Bengelsdorf F.R."/>
            <person name="Schiel-Bengelsdorf B."/>
            <person name="Duerre P."/>
            <person name="Daniel R."/>
        </authorList>
    </citation>
    <scope>NUCLEOTIDE SEQUENCE [LARGE SCALE GENOMIC DNA]</scope>
    <source>
        <strain evidence="1 2">DSM 3222</strain>
    </source>
</reference>